<dbReference type="InterPro" id="IPR002033">
    <property type="entry name" value="TatC"/>
</dbReference>
<feature type="region of interest" description="Disordered" evidence="6">
    <location>
        <begin position="255"/>
        <end position="288"/>
    </location>
</feature>
<keyword evidence="2 5" id="KW-0812">Transmembrane</keyword>
<keyword evidence="5" id="KW-1003">Cell membrane</keyword>
<dbReference type="Proteomes" id="UP000602442">
    <property type="component" value="Unassembled WGS sequence"/>
</dbReference>
<feature type="transmembrane region" description="Helical" evidence="5">
    <location>
        <begin position="201"/>
        <end position="218"/>
    </location>
</feature>
<comment type="function">
    <text evidence="5">Part of the twin-arginine translocation (Tat) system that transports large folded proteins containing a characteristic twin-arginine motif in their signal peptide across membranes. Together with TatB, TatC is part of a receptor directly interacting with Tat signal peptides.</text>
</comment>
<evidence type="ECO:0000256" key="5">
    <source>
        <dbReference type="HAMAP-Rule" id="MF_00902"/>
    </source>
</evidence>
<feature type="transmembrane region" description="Helical" evidence="5">
    <location>
        <begin position="114"/>
        <end position="136"/>
    </location>
</feature>
<feature type="transmembrane region" description="Helical" evidence="5">
    <location>
        <begin position="224"/>
        <end position="244"/>
    </location>
</feature>
<dbReference type="HAMAP" id="MF_00902">
    <property type="entry name" value="TatC"/>
    <property type="match status" value="1"/>
</dbReference>
<evidence type="ECO:0000313" key="8">
    <source>
        <dbReference type="Proteomes" id="UP000602442"/>
    </source>
</evidence>
<protein>
    <recommendedName>
        <fullName evidence="5">Sec-independent protein translocase protein TatC</fullName>
    </recommendedName>
</protein>
<dbReference type="RefSeq" id="WP_197922101.1">
    <property type="nucleotide sequence ID" value="NZ_CAWPTA010000009.1"/>
</dbReference>
<name>A0ABS0N6E0_9SPHN</name>
<feature type="compositionally biased region" description="Basic and acidic residues" evidence="6">
    <location>
        <begin position="255"/>
        <end position="271"/>
    </location>
</feature>
<keyword evidence="5" id="KW-0653">Protein transport</keyword>
<dbReference type="PANTHER" id="PTHR30371">
    <property type="entry name" value="SEC-INDEPENDENT PROTEIN TRANSLOCASE PROTEIN TATC"/>
    <property type="match status" value="1"/>
</dbReference>
<evidence type="ECO:0000256" key="1">
    <source>
        <dbReference type="ARBA" id="ARBA00004141"/>
    </source>
</evidence>
<keyword evidence="3 5" id="KW-1133">Transmembrane helix</keyword>
<organism evidence="7 8">
    <name type="scientific">Aurantiacibacter sediminis</name>
    <dbReference type="NCBI Taxonomy" id="2793064"/>
    <lineage>
        <taxon>Bacteria</taxon>
        <taxon>Pseudomonadati</taxon>
        <taxon>Pseudomonadota</taxon>
        <taxon>Alphaproteobacteria</taxon>
        <taxon>Sphingomonadales</taxon>
        <taxon>Erythrobacteraceae</taxon>
        <taxon>Aurantiacibacter</taxon>
    </lineage>
</organism>
<gene>
    <name evidence="5 7" type="primary">tatC</name>
    <name evidence="7" type="ORF">I5L03_12130</name>
</gene>
<dbReference type="PANTHER" id="PTHR30371:SF0">
    <property type="entry name" value="SEC-INDEPENDENT PROTEIN TRANSLOCASE PROTEIN TATC, CHLOROPLASTIC-RELATED"/>
    <property type="match status" value="1"/>
</dbReference>
<comment type="similarity">
    <text evidence="5">Belongs to the TatC family.</text>
</comment>
<keyword evidence="8" id="KW-1185">Reference proteome</keyword>
<sequence>MALKVSDLDETQAPLLDHLVELRGRLFRAVIAIGIAFAICFYFADEIFGFLVRPLTAAFPEGQGQLIYTRLYEAFFVEIKVALFAAIFVSFPIIANQLWRFVAPGLYAKEKKAFLPFLIATPILFILGGSLAYFVVMPLAFTWFLGFQGDAGGLNAQALPAMGEYLDLVMRFILAFGVSFLLPVVLMLLNAAGLVTREQLVAGRKYVIVAVFAAAAIITPPDVVSQLMLAAPLIVLFEGSLILMRISEKRRRKAEAKEAAEQAKADAKAKAEIAPASTEGAAPAKGKD</sequence>
<keyword evidence="5" id="KW-0811">Translocation</keyword>
<feature type="transmembrane region" description="Helical" evidence="5">
    <location>
        <begin position="26"/>
        <end position="44"/>
    </location>
</feature>
<dbReference type="Pfam" id="PF00902">
    <property type="entry name" value="TatC"/>
    <property type="match status" value="1"/>
</dbReference>
<feature type="transmembrane region" description="Helical" evidence="5">
    <location>
        <begin position="168"/>
        <end position="189"/>
    </location>
</feature>
<dbReference type="NCBIfam" id="TIGR00945">
    <property type="entry name" value="tatC"/>
    <property type="match status" value="1"/>
</dbReference>
<evidence type="ECO:0000256" key="4">
    <source>
        <dbReference type="ARBA" id="ARBA00023136"/>
    </source>
</evidence>
<feature type="transmembrane region" description="Helical" evidence="5">
    <location>
        <begin position="81"/>
        <end position="102"/>
    </location>
</feature>
<dbReference type="EMBL" id="JAEANY010000004">
    <property type="protein sequence ID" value="MBH5323331.1"/>
    <property type="molecule type" value="Genomic_DNA"/>
</dbReference>
<evidence type="ECO:0000313" key="7">
    <source>
        <dbReference type="EMBL" id="MBH5323331.1"/>
    </source>
</evidence>
<proteinExistence type="inferred from homology"/>
<evidence type="ECO:0000256" key="3">
    <source>
        <dbReference type="ARBA" id="ARBA00022989"/>
    </source>
</evidence>
<evidence type="ECO:0000256" key="6">
    <source>
        <dbReference type="SAM" id="MobiDB-lite"/>
    </source>
</evidence>
<accession>A0ABS0N6E0</accession>
<keyword evidence="4 5" id="KW-0472">Membrane</keyword>
<comment type="caution">
    <text evidence="7">The sequence shown here is derived from an EMBL/GenBank/DDBJ whole genome shotgun (WGS) entry which is preliminary data.</text>
</comment>
<comment type="subcellular location">
    <subcellularLocation>
        <location evidence="5">Cell membrane</location>
        <topology evidence="5">Multi-pass membrane protein</topology>
    </subcellularLocation>
    <subcellularLocation>
        <location evidence="1">Membrane</location>
        <topology evidence="1">Multi-pass membrane protein</topology>
    </subcellularLocation>
</comment>
<reference evidence="7 8" key="1">
    <citation type="submission" date="2020-11" db="EMBL/GenBank/DDBJ databases">
        <title>Erythrobacter sediminis sp. nov., a marine bacterium from a tidal flat of Garorim Bay.</title>
        <authorList>
            <person name="Kim D."/>
            <person name="Yoo Y."/>
            <person name="Kim J.-J."/>
        </authorList>
    </citation>
    <scope>NUCLEOTIDE SEQUENCE [LARGE SCALE GENOMIC DNA]</scope>
    <source>
        <strain evidence="7 8">JGD-13</strain>
    </source>
</reference>
<evidence type="ECO:0000256" key="2">
    <source>
        <dbReference type="ARBA" id="ARBA00022692"/>
    </source>
</evidence>
<dbReference type="PRINTS" id="PR01840">
    <property type="entry name" value="TATCFAMILY"/>
</dbReference>
<keyword evidence="5" id="KW-0813">Transport</keyword>
<comment type="subunit">
    <text evidence="5">The Tat system comprises two distinct complexes: a TatABC complex, containing multiple copies of TatA, TatB and TatC subunits, and a separate TatA complex, containing only TatA subunits. Substrates initially bind to the TatABC complex, which probably triggers association of the separate TatA complex to form the active translocon.</text>
</comment>